<evidence type="ECO:0000313" key="2">
    <source>
        <dbReference type="EMBL" id="ETX07330.1"/>
    </source>
</evidence>
<dbReference type="Proteomes" id="UP000019140">
    <property type="component" value="Unassembled WGS sequence"/>
</dbReference>
<gene>
    <name evidence="2" type="ORF">ETSY2_11840</name>
</gene>
<evidence type="ECO:0000313" key="3">
    <source>
        <dbReference type="Proteomes" id="UP000019140"/>
    </source>
</evidence>
<organism evidence="2 3">
    <name type="scientific">Candidatus Entotheonella gemina</name>
    <dbReference type="NCBI Taxonomy" id="1429439"/>
    <lineage>
        <taxon>Bacteria</taxon>
        <taxon>Pseudomonadati</taxon>
        <taxon>Nitrospinota/Tectimicrobiota group</taxon>
        <taxon>Candidatus Tectimicrobiota</taxon>
        <taxon>Candidatus Entotheonellia</taxon>
        <taxon>Candidatus Entotheonellales</taxon>
        <taxon>Candidatus Entotheonellaceae</taxon>
        <taxon>Candidatus Entotheonella</taxon>
    </lineage>
</organism>
<dbReference type="EMBL" id="AZHX01000479">
    <property type="protein sequence ID" value="ETX07330.1"/>
    <property type="molecule type" value="Genomic_DNA"/>
</dbReference>
<name>W4MAY7_9BACT</name>
<dbReference type="HOGENOM" id="CLU_1567832_0_0_7"/>
<keyword evidence="3" id="KW-1185">Reference proteome</keyword>
<comment type="caution">
    <text evidence="2">The sequence shown here is derived from an EMBL/GenBank/DDBJ whole genome shotgun (WGS) entry which is preliminary data.</text>
</comment>
<dbReference type="AlphaFoldDB" id="W4MAY7"/>
<accession>W4MAY7</accession>
<evidence type="ECO:0000256" key="1">
    <source>
        <dbReference type="SAM" id="Phobius"/>
    </source>
</evidence>
<feature type="transmembrane region" description="Helical" evidence="1">
    <location>
        <begin position="20"/>
        <end position="44"/>
    </location>
</feature>
<keyword evidence="1" id="KW-1133">Transmembrane helix</keyword>
<sequence>MASDPGAMLSMSLTQRLCAYAAILAFGVPSVLIALTGGEVWPFLDYRMYAETKLTPEVDWLALVGRTNNGAPFPLDDERYIVPFAHSELLRALYALDILGETDAAPARRALRGLLAAYERDRLSGEHHGPRLVSLEVYRVRWHARPGVSHHMIPDTQQLLHAVNLPGTAP</sequence>
<keyword evidence="1" id="KW-0472">Membrane</keyword>
<protein>
    <submittedName>
        <fullName evidence="2">Uncharacterized protein</fullName>
    </submittedName>
</protein>
<reference evidence="2 3" key="1">
    <citation type="journal article" date="2014" name="Nature">
        <title>An environmental bacterial taxon with a large and distinct metabolic repertoire.</title>
        <authorList>
            <person name="Wilson M.C."/>
            <person name="Mori T."/>
            <person name="Ruckert C."/>
            <person name="Uria A.R."/>
            <person name="Helf M.J."/>
            <person name="Takada K."/>
            <person name="Gernert C."/>
            <person name="Steffens U.A."/>
            <person name="Heycke N."/>
            <person name="Schmitt S."/>
            <person name="Rinke C."/>
            <person name="Helfrich E.J."/>
            <person name="Brachmann A.O."/>
            <person name="Gurgui C."/>
            <person name="Wakimoto T."/>
            <person name="Kracht M."/>
            <person name="Crusemann M."/>
            <person name="Hentschel U."/>
            <person name="Abe I."/>
            <person name="Matsunaga S."/>
            <person name="Kalinowski J."/>
            <person name="Takeyama H."/>
            <person name="Piel J."/>
        </authorList>
    </citation>
    <scope>NUCLEOTIDE SEQUENCE [LARGE SCALE GENOMIC DNA]</scope>
    <source>
        <strain evidence="3">TSY2</strain>
    </source>
</reference>
<keyword evidence="1" id="KW-0812">Transmembrane</keyword>
<proteinExistence type="predicted"/>